<accession>A0ABT7CTW0</accession>
<organism evidence="3 4">
    <name type="scientific">Xanthocytophaga flava</name>
    <dbReference type="NCBI Taxonomy" id="3048013"/>
    <lineage>
        <taxon>Bacteria</taxon>
        <taxon>Pseudomonadati</taxon>
        <taxon>Bacteroidota</taxon>
        <taxon>Cytophagia</taxon>
        <taxon>Cytophagales</taxon>
        <taxon>Rhodocytophagaceae</taxon>
        <taxon>Xanthocytophaga</taxon>
    </lineage>
</organism>
<dbReference type="InterPro" id="IPR001611">
    <property type="entry name" value="Leu-rich_rpt"/>
</dbReference>
<dbReference type="Pfam" id="PF13855">
    <property type="entry name" value="LRR_8"/>
    <property type="match status" value="1"/>
</dbReference>
<sequence length="649" mass="75392">MANEIKNKIYTIAEGLQEPQNVKALLVKNAKDIVLVHKFPFLEQLQCIWGEETIRWDLIKAEIVRLQSLQELHLVYQQVDNQMIQAILALPQLKVLKLEFRQQSRKKIDISWLSQLGQLVYLTHLSIKRHKLTDLPDSIYQLVNLKELSLAGNRFTNLPFQAERFPTLEIIGLEANKIAHLPDGFLNFKKLQKLNLAGNPIAKNPICRDGAPVVQFLNKIKSLPAHLPNIAWAVFTDNTSQIAGASDQDLCALLSIELKAFQQKVHILLNQRLTDPFLSGIQPSETNICLLGNLFFGMKRQVLIERLQAQQITVHTKLQPNTTHLVVGENLTQNNISTIYQTFLPFATAEHLRQWLEMQEQPFLKQADDSMAENLRRLLFSGSEDNIRLALQMIATGGIPPSILYHVFCMCFYKIWRVYNPAPDLRRVFEQTGPFELVQLVKKHWQKENKRLVEIFMQEEVIDKKLLFDTAFEMFLTSVDTPPIHDRQTFDPSTQYNDWWKYFFRSLIIKISYKADDLAEYALVQLQKENIFQRIAQYNISLLYPWLETKGKIQKYAASALLQDQTLDIRDSWFSLLSLPIYTPVERLVVYEHTMSGMNKQIIEHLSKIEHLKTIEVHKNDINWNIDNVLTDWQQYAPQIQIIRINTTS</sequence>
<dbReference type="InterPro" id="IPR050216">
    <property type="entry name" value="LRR_domain-containing"/>
</dbReference>
<reference evidence="3 4" key="1">
    <citation type="submission" date="2023-05" db="EMBL/GenBank/DDBJ databases">
        <authorList>
            <person name="Zhang X."/>
        </authorList>
    </citation>
    <scope>NUCLEOTIDE SEQUENCE [LARGE SCALE GENOMIC DNA]</scope>
    <source>
        <strain evidence="3 4">DM2B3-1</strain>
    </source>
</reference>
<dbReference type="Gene3D" id="3.80.10.10">
    <property type="entry name" value="Ribonuclease Inhibitor"/>
    <property type="match status" value="1"/>
</dbReference>
<keyword evidence="1" id="KW-0433">Leucine-rich repeat</keyword>
<gene>
    <name evidence="3" type="ORF">QNI19_29650</name>
</gene>
<dbReference type="EMBL" id="JASJOT010000029">
    <property type="protein sequence ID" value="MDJ1497140.1"/>
    <property type="molecule type" value="Genomic_DNA"/>
</dbReference>
<name>A0ABT7CTW0_9BACT</name>
<protein>
    <submittedName>
        <fullName evidence="3">Leucine-rich repeat domain-containing protein</fullName>
    </submittedName>
</protein>
<dbReference type="Proteomes" id="UP001228581">
    <property type="component" value="Unassembled WGS sequence"/>
</dbReference>
<dbReference type="PANTHER" id="PTHR48051">
    <property type="match status" value="1"/>
</dbReference>
<evidence type="ECO:0000256" key="2">
    <source>
        <dbReference type="ARBA" id="ARBA00022737"/>
    </source>
</evidence>
<evidence type="ECO:0000313" key="3">
    <source>
        <dbReference type="EMBL" id="MDJ1497140.1"/>
    </source>
</evidence>
<evidence type="ECO:0000313" key="4">
    <source>
        <dbReference type="Proteomes" id="UP001228581"/>
    </source>
</evidence>
<keyword evidence="4" id="KW-1185">Reference proteome</keyword>
<dbReference type="RefSeq" id="WP_314002489.1">
    <property type="nucleotide sequence ID" value="NZ_JASJOT010000029.1"/>
</dbReference>
<dbReference type="PANTHER" id="PTHR48051:SF1">
    <property type="entry name" value="RAS SUPPRESSOR PROTEIN 1"/>
    <property type="match status" value="1"/>
</dbReference>
<proteinExistence type="predicted"/>
<keyword evidence="2" id="KW-0677">Repeat</keyword>
<dbReference type="InterPro" id="IPR032675">
    <property type="entry name" value="LRR_dom_sf"/>
</dbReference>
<evidence type="ECO:0000256" key="1">
    <source>
        <dbReference type="ARBA" id="ARBA00022614"/>
    </source>
</evidence>
<dbReference type="SUPFAM" id="SSF52058">
    <property type="entry name" value="L domain-like"/>
    <property type="match status" value="1"/>
</dbReference>
<comment type="caution">
    <text evidence="3">The sequence shown here is derived from an EMBL/GenBank/DDBJ whole genome shotgun (WGS) entry which is preliminary data.</text>
</comment>